<dbReference type="InterPro" id="IPR003779">
    <property type="entry name" value="CMD-like"/>
</dbReference>
<dbReference type="PANTHER" id="PTHR33570">
    <property type="entry name" value="4-CARBOXYMUCONOLACTONE DECARBOXYLASE FAMILY PROTEIN"/>
    <property type="match status" value="1"/>
</dbReference>
<evidence type="ECO:0000313" key="4">
    <source>
        <dbReference type="Proteomes" id="UP000295763"/>
    </source>
</evidence>
<dbReference type="AlphaFoldDB" id="A0A4R2SZM0"/>
<dbReference type="EMBL" id="SLYB01000006">
    <property type="protein sequence ID" value="TCP95987.1"/>
    <property type="molecule type" value="Genomic_DNA"/>
</dbReference>
<dbReference type="SUPFAM" id="SSF69118">
    <property type="entry name" value="AhpD-like"/>
    <property type="match status" value="1"/>
</dbReference>
<name>A0A4R2SZM0_9PAST</name>
<sequence length="235" mass="25400">MNTTTPFKILQNTTALLVLAAVVGGASFQTTLAQARTAAAISQEQSMNELNQTQQSLALIGKYVATGNQAELKNVLNQTFDRKALTINQAKDAIVQLYAYCGFPRALNGLATLQSVVNERQEQGLNTEIGRKVTALSADFDSLKAGQKTQTELTGREVKGGIFDFAPDINRYLQAHLFGDVFTSDLLSWQQREVLILGALGANADTASQYNAHKNIGKHNGLTDGQINAIETLVK</sequence>
<accession>A0A4R2SZM0</accession>
<dbReference type="Proteomes" id="UP000295763">
    <property type="component" value="Unassembled WGS sequence"/>
</dbReference>
<reference evidence="3 4" key="1">
    <citation type="submission" date="2019-03" db="EMBL/GenBank/DDBJ databases">
        <title>Genomic Encyclopedia of Type Strains, Phase IV (KMG-IV): sequencing the most valuable type-strain genomes for metagenomic binning, comparative biology and taxonomic classification.</title>
        <authorList>
            <person name="Goeker M."/>
        </authorList>
    </citation>
    <scope>NUCLEOTIDE SEQUENCE [LARGE SCALE GENOMIC DNA]</scope>
    <source>
        <strain evidence="3 4">DSM 28404</strain>
    </source>
</reference>
<evidence type="ECO:0000256" key="1">
    <source>
        <dbReference type="SAM" id="SignalP"/>
    </source>
</evidence>
<proteinExistence type="predicted"/>
<dbReference type="RefSeq" id="WP_131975703.1">
    <property type="nucleotide sequence ID" value="NZ_SLYB01000006.1"/>
</dbReference>
<evidence type="ECO:0000313" key="3">
    <source>
        <dbReference type="EMBL" id="TCP95987.1"/>
    </source>
</evidence>
<dbReference type="GO" id="GO:0051920">
    <property type="term" value="F:peroxiredoxin activity"/>
    <property type="evidence" value="ECO:0007669"/>
    <property type="project" value="InterPro"/>
</dbReference>
<protein>
    <submittedName>
        <fullName evidence="3">Carboxymuconolactone decarboxylase family protein</fullName>
    </submittedName>
</protein>
<gene>
    <name evidence="3" type="ORF">EDC44_10646</name>
</gene>
<feature type="chain" id="PRO_5020264888" evidence="1">
    <location>
        <begin position="21"/>
        <end position="235"/>
    </location>
</feature>
<dbReference type="PANTHER" id="PTHR33570:SF2">
    <property type="entry name" value="CARBOXYMUCONOLACTONE DECARBOXYLASE-LIKE DOMAIN-CONTAINING PROTEIN"/>
    <property type="match status" value="1"/>
</dbReference>
<evidence type="ECO:0000259" key="2">
    <source>
        <dbReference type="Pfam" id="PF02627"/>
    </source>
</evidence>
<dbReference type="InterPro" id="IPR029032">
    <property type="entry name" value="AhpD-like"/>
</dbReference>
<organism evidence="3 4">
    <name type="scientific">Cricetibacter osteomyelitidis</name>
    <dbReference type="NCBI Taxonomy" id="1521931"/>
    <lineage>
        <taxon>Bacteria</taxon>
        <taxon>Pseudomonadati</taxon>
        <taxon>Pseudomonadota</taxon>
        <taxon>Gammaproteobacteria</taxon>
        <taxon>Pasteurellales</taxon>
        <taxon>Pasteurellaceae</taxon>
        <taxon>Cricetibacter</taxon>
    </lineage>
</organism>
<dbReference type="Gene3D" id="1.20.1290.10">
    <property type="entry name" value="AhpD-like"/>
    <property type="match status" value="1"/>
</dbReference>
<feature type="signal peptide" evidence="1">
    <location>
        <begin position="1"/>
        <end position="20"/>
    </location>
</feature>
<comment type="caution">
    <text evidence="3">The sequence shown here is derived from an EMBL/GenBank/DDBJ whole genome shotgun (WGS) entry which is preliminary data.</text>
</comment>
<dbReference type="Pfam" id="PF02627">
    <property type="entry name" value="CMD"/>
    <property type="match status" value="1"/>
</dbReference>
<keyword evidence="1" id="KW-0732">Signal</keyword>
<dbReference type="OrthoDB" id="9802489at2"/>
<feature type="domain" description="Carboxymuconolactone decarboxylase-like" evidence="2">
    <location>
        <begin position="167"/>
        <end position="230"/>
    </location>
</feature>
<dbReference type="InterPro" id="IPR052512">
    <property type="entry name" value="4CMD/NDH-1_regulator"/>
</dbReference>
<keyword evidence="4" id="KW-1185">Reference proteome</keyword>